<feature type="domain" description="Xylose isomerase-like TIM barrel" evidence="1">
    <location>
        <begin position="46"/>
        <end position="337"/>
    </location>
</feature>
<keyword evidence="2" id="KW-0456">Lyase</keyword>
<proteinExistence type="predicted"/>
<dbReference type="InterPro" id="IPR013022">
    <property type="entry name" value="Xyl_isomerase-like_TIM-brl"/>
</dbReference>
<protein>
    <submittedName>
        <fullName evidence="2">Inosose dehydratase</fullName>
        <ecNumber evidence="2">4.2.1.44</ecNumber>
    </submittedName>
</protein>
<dbReference type="Gene3D" id="3.20.20.150">
    <property type="entry name" value="Divalent-metal-dependent TIM barrel enzymes"/>
    <property type="match status" value="1"/>
</dbReference>
<accession>A0A132BTB4</accession>
<dbReference type="EC" id="4.2.1.44" evidence="2"/>
<dbReference type="GO" id="GO:0050114">
    <property type="term" value="F:myo-inosose-2 dehydratase activity"/>
    <property type="evidence" value="ECO:0007669"/>
    <property type="project" value="UniProtKB-EC"/>
</dbReference>
<organism evidence="2 3">
    <name type="scientific">Tritonibacter horizontis</name>
    <dbReference type="NCBI Taxonomy" id="1768241"/>
    <lineage>
        <taxon>Bacteria</taxon>
        <taxon>Pseudomonadati</taxon>
        <taxon>Pseudomonadota</taxon>
        <taxon>Alphaproteobacteria</taxon>
        <taxon>Rhodobacterales</taxon>
        <taxon>Paracoccaceae</taxon>
        <taxon>Tritonibacter</taxon>
    </lineage>
</organism>
<dbReference type="PATRIC" id="fig|1768241.3.peg.3668"/>
<dbReference type="Pfam" id="PF01261">
    <property type="entry name" value="AP_endonuc_2"/>
    <property type="match status" value="1"/>
</dbReference>
<sequence>MRNGLRVRVALEMENTMTAPIKGPALFLAQFAGDSAPFNSLDSICKWAAGLGYKGVQIPTFDARLFDLDKAAESQTYCDEIKGICTEAGVEITELSTHLQGQLVAVNPAYDLSFDAFAPDAVKGNPAARQAWAVDQVKKAANASQKLGLSHTVSFTGSLAFPYLYPWPQRPAGLIEEAFAELARRWRPILDHYKDLGQDIGYEIHPGEDVFDGATWEMFLDALDGHEAAMINYDPSHFLLQQMDYLAFIDLYHDRINAFHVKDAEFNPDGRQGVYSGYQSWTNRAGRFRSLGDGQVDFGAIFSKLTQYGYDSWAVLEWECCIKSPEQGAAEGAPFIAQHLIDVTGKAFDDFAGSERDDATLKRMLGL</sequence>
<reference evidence="2 3" key="1">
    <citation type="submission" date="2015-12" db="EMBL/GenBank/DDBJ databases">
        <title>Genome sequence of the marine Rhodobacteraceae strain O3.65, Candidatus Tritonibacter horizontis.</title>
        <authorList>
            <person name="Poehlein A."/>
            <person name="Giebel H.A."/>
            <person name="Voget S."/>
            <person name="Brinkhoff T."/>
        </authorList>
    </citation>
    <scope>NUCLEOTIDE SEQUENCE [LARGE SCALE GENOMIC DNA]</scope>
    <source>
        <strain evidence="2 3">O3.65</strain>
    </source>
</reference>
<dbReference type="AlphaFoldDB" id="A0A132BTB4"/>
<dbReference type="Proteomes" id="UP000068382">
    <property type="component" value="Unassembled WGS sequence"/>
</dbReference>
<evidence type="ECO:0000313" key="3">
    <source>
        <dbReference type="Proteomes" id="UP000068382"/>
    </source>
</evidence>
<gene>
    <name evidence="2" type="primary">iolE</name>
    <name evidence="2" type="ORF">TRIHO_35140</name>
</gene>
<name>A0A132BTB4_9RHOB</name>
<dbReference type="PANTHER" id="PTHR12110:SF21">
    <property type="entry name" value="XYLOSE ISOMERASE-LIKE TIM BARREL DOMAIN-CONTAINING PROTEIN"/>
    <property type="match status" value="1"/>
</dbReference>
<comment type="caution">
    <text evidence="2">The sequence shown here is derived from an EMBL/GenBank/DDBJ whole genome shotgun (WGS) entry which is preliminary data.</text>
</comment>
<dbReference type="EMBL" id="LPUY01000092">
    <property type="protein sequence ID" value="KUP91629.1"/>
    <property type="molecule type" value="Genomic_DNA"/>
</dbReference>
<keyword evidence="3" id="KW-1185">Reference proteome</keyword>
<evidence type="ECO:0000313" key="2">
    <source>
        <dbReference type="EMBL" id="KUP91629.1"/>
    </source>
</evidence>
<evidence type="ECO:0000259" key="1">
    <source>
        <dbReference type="Pfam" id="PF01261"/>
    </source>
</evidence>
<dbReference type="InterPro" id="IPR036237">
    <property type="entry name" value="Xyl_isomerase-like_sf"/>
</dbReference>
<dbReference type="SUPFAM" id="SSF51658">
    <property type="entry name" value="Xylose isomerase-like"/>
    <property type="match status" value="1"/>
</dbReference>
<dbReference type="PANTHER" id="PTHR12110">
    <property type="entry name" value="HYDROXYPYRUVATE ISOMERASE"/>
    <property type="match status" value="1"/>
</dbReference>
<dbReference type="InterPro" id="IPR050312">
    <property type="entry name" value="IolE/XylAMocC-like"/>
</dbReference>